<dbReference type="GO" id="GO:0016020">
    <property type="term" value="C:membrane"/>
    <property type="evidence" value="ECO:0007669"/>
    <property type="project" value="InterPro"/>
</dbReference>
<dbReference type="GO" id="GO:0031293">
    <property type="term" value="P:membrane protein intracellular domain proteolysis"/>
    <property type="evidence" value="ECO:0007669"/>
    <property type="project" value="TreeGrafter"/>
</dbReference>
<evidence type="ECO:0000259" key="6">
    <source>
        <dbReference type="Pfam" id="PF02163"/>
    </source>
</evidence>
<dbReference type="PRINTS" id="PR01000">
    <property type="entry name" value="SREBPS2PTASE"/>
</dbReference>
<dbReference type="GO" id="GO:0005737">
    <property type="term" value="C:cytoplasm"/>
    <property type="evidence" value="ECO:0007669"/>
    <property type="project" value="TreeGrafter"/>
</dbReference>
<protein>
    <submittedName>
        <fullName evidence="7">Putative membrane-associated protease</fullName>
    </submittedName>
</protein>
<dbReference type="EMBL" id="KF900425">
    <property type="protein sequence ID" value="AIE94588.1"/>
    <property type="molecule type" value="Genomic_DNA"/>
</dbReference>
<keyword evidence="3 5" id="KW-1133">Transmembrane helix</keyword>
<dbReference type="GO" id="GO:0004222">
    <property type="term" value="F:metalloendopeptidase activity"/>
    <property type="evidence" value="ECO:0007669"/>
    <property type="project" value="InterPro"/>
</dbReference>
<dbReference type="InterPro" id="IPR001193">
    <property type="entry name" value="MBTPS2"/>
</dbReference>
<evidence type="ECO:0000256" key="4">
    <source>
        <dbReference type="ARBA" id="ARBA00023136"/>
    </source>
</evidence>
<dbReference type="GO" id="GO:0012505">
    <property type="term" value="C:endomembrane system"/>
    <property type="evidence" value="ECO:0007669"/>
    <property type="project" value="UniProtKB-SubCell"/>
</dbReference>
<keyword evidence="2 5" id="KW-0812">Transmembrane</keyword>
<dbReference type="PANTHER" id="PTHR13325:SF3">
    <property type="entry name" value="MEMBRANE-BOUND TRANSCRIPTION FACTOR SITE-2 PROTEASE"/>
    <property type="match status" value="1"/>
</dbReference>
<dbReference type="Gene3D" id="2.30.42.10">
    <property type="match status" value="1"/>
</dbReference>
<evidence type="ECO:0000256" key="5">
    <source>
        <dbReference type="SAM" id="Phobius"/>
    </source>
</evidence>
<dbReference type="PANTHER" id="PTHR13325">
    <property type="entry name" value="PROTEASE M50 MEMBRANE-BOUND TRANSCRIPTION FACTOR SITE 2 PROTEASE"/>
    <property type="match status" value="1"/>
</dbReference>
<accession>A0A075FTC1</accession>
<feature type="transmembrane region" description="Helical" evidence="5">
    <location>
        <begin position="89"/>
        <end position="115"/>
    </location>
</feature>
<feature type="transmembrane region" description="Helical" evidence="5">
    <location>
        <begin position="167"/>
        <end position="184"/>
    </location>
</feature>
<evidence type="ECO:0000256" key="1">
    <source>
        <dbReference type="ARBA" id="ARBA00004127"/>
    </source>
</evidence>
<proteinExistence type="predicted"/>
<evidence type="ECO:0000313" key="7">
    <source>
        <dbReference type="EMBL" id="AIE94588.1"/>
    </source>
</evidence>
<keyword evidence="4 5" id="KW-0472">Membrane</keyword>
<feature type="transmembrane region" description="Helical" evidence="5">
    <location>
        <begin position="204"/>
        <end position="230"/>
    </location>
</feature>
<keyword evidence="7" id="KW-0378">Hydrolase</keyword>
<evidence type="ECO:0000256" key="2">
    <source>
        <dbReference type="ARBA" id="ARBA00022692"/>
    </source>
</evidence>
<sequence length="503" mass="55121">MQEDGQSRSYLIPLLLLYLLYSLGTPLWGVGVAGLWYFGLLYLEDNGSLDKLGISRVLGIVLMIRTKHGQDVLEKISRNRRFWRGFGEMSIWLCLFVMLGVVALLVLTAISTAMAPPEEYLPASDLLLIPGVNSFVPFWWPVLALVFALVIHEYSHGIQARAHGMRVSSFGLLLAGPVPIGAFAEPQMHEMIRAPRRERMRLYAAGPSINIIATYVILILLSVTAAGLVASNPGVHASGIIADEAAEEAGLLPYEIITHIDGNEVLGYEAFSNEMVELSVGDQAIFTVLSHPDHEGERVERDLIVTLGDRYQYHLGQCDGDAVCIEYTEVLLADLGIEPGDAFLGVSGLRSGSSSVDYYSNIMSGEFSLRQTVLATSLTPLAMIGIPIQFDGQTMLLEERAMLEAGGGTIASALGTDGMLMLFDFLFWLVWINFLLGFANLIPMVPFDGGHIVRDGTHSILARLNRNMHPMRLEYLADRISSMSSILVLIIVAVPIILPRMMG</sequence>
<dbReference type="SUPFAM" id="SSF50156">
    <property type="entry name" value="PDZ domain-like"/>
    <property type="match status" value="1"/>
</dbReference>
<dbReference type="Pfam" id="PF02163">
    <property type="entry name" value="Peptidase_M50"/>
    <property type="match status" value="1"/>
</dbReference>
<evidence type="ECO:0000256" key="3">
    <source>
        <dbReference type="ARBA" id="ARBA00022989"/>
    </source>
</evidence>
<feature type="domain" description="Peptidase M50" evidence="6">
    <location>
        <begin position="142"/>
        <end position="463"/>
    </location>
</feature>
<feature type="transmembrane region" description="Helical" evidence="5">
    <location>
        <begin position="425"/>
        <end position="445"/>
    </location>
</feature>
<reference evidence="7" key="1">
    <citation type="journal article" date="2014" name="Genome Biol. Evol.">
        <title>Pangenome evidence for extensive interdomain horizontal transfer affecting lineage core and shell genes in uncultured planktonic thaumarchaeota and euryarchaeota.</title>
        <authorList>
            <person name="Deschamps P."/>
            <person name="Zivanovic Y."/>
            <person name="Moreira D."/>
            <person name="Rodriguez-Valera F."/>
            <person name="Lopez-Garcia P."/>
        </authorList>
    </citation>
    <scope>NUCLEOTIDE SEQUENCE</scope>
</reference>
<keyword evidence="7" id="KW-0645">Protease</keyword>
<organism evidence="7">
    <name type="scientific">uncultured marine group II/III euryarchaeote AD1000_49_E03</name>
    <dbReference type="NCBI Taxonomy" id="1457778"/>
    <lineage>
        <taxon>Archaea</taxon>
        <taxon>Methanobacteriati</taxon>
        <taxon>Methanobacteriota</taxon>
        <taxon>environmental samples</taxon>
    </lineage>
</organism>
<dbReference type="AlphaFoldDB" id="A0A075FTC1"/>
<dbReference type="CDD" id="cd05709">
    <property type="entry name" value="S2P-M50"/>
    <property type="match status" value="1"/>
</dbReference>
<dbReference type="InterPro" id="IPR036034">
    <property type="entry name" value="PDZ_sf"/>
</dbReference>
<comment type="subcellular location">
    <subcellularLocation>
        <location evidence="1">Endomembrane system</location>
        <topology evidence="1">Multi-pass membrane protein</topology>
    </subcellularLocation>
</comment>
<dbReference type="InterPro" id="IPR008915">
    <property type="entry name" value="Peptidase_M50"/>
</dbReference>
<name>A0A075FTC1_9EURY</name>
<feature type="transmembrane region" description="Helical" evidence="5">
    <location>
        <begin position="480"/>
        <end position="498"/>
    </location>
</feature>
<feature type="transmembrane region" description="Helical" evidence="5">
    <location>
        <begin position="12"/>
        <end position="39"/>
    </location>
</feature>
<feature type="transmembrane region" description="Helical" evidence="5">
    <location>
        <begin position="135"/>
        <end position="155"/>
    </location>
</feature>